<dbReference type="EMBL" id="JAJTND010000003">
    <property type="protein sequence ID" value="MCE3531524.1"/>
    <property type="molecule type" value="Genomic_DNA"/>
</dbReference>
<dbReference type="Proteomes" id="UP001320170">
    <property type="component" value="Unassembled WGS sequence"/>
</dbReference>
<feature type="compositionally biased region" description="Low complexity" evidence="1">
    <location>
        <begin position="417"/>
        <end position="428"/>
    </location>
</feature>
<feature type="region of interest" description="Disordered" evidence="1">
    <location>
        <begin position="26"/>
        <end position="46"/>
    </location>
</feature>
<evidence type="ECO:0000313" key="3">
    <source>
        <dbReference type="EMBL" id="MCE3531524.1"/>
    </source>
</evidence>
<reference evidence="3 4" key="1">
    <citation type="journal article" date="2024" name="Pathogens">
        <title>Characterization of a Novel Species of Legionella Isolated from a Healthcare Facility: Legionella resiliens sp. nov.</title>
        <authorList>
            <person name="Cristino S."/>
            <person name="Pascale M.R."/>
            <person name="Marino F."/>
            <person name="Derelitto C."/>
            <person name="Salaris S."/>
            <person name="Orsini M."/>
            <person name="Squarzoni S."/>
            <person name="Grottola A."/>
            <person name="Girolamini L."/>
        </authorList>
    </citation>
    <scope>NUCLEOTIDE SEQUENCE [LARGE SCALE GENOMIC DNA]</scope>
    <source>
        <strain evidence="3 4">8cVS16</strain>
    </source>
</reference>
<evidence type="ECO:0000256" key="2">
    <source>
        <dbReference type="SAM" id="SignalP"/>
    </source>
</evidence>
<comment type="caution">
    <text evidence="3">The sequence shown here is derived from an EMBL/GenBank/DDBJ whole genome shotgun (WGS) entry which is preliminary data.</text>
</comment>
<gene>
    <name evidence="3" type="primary">icmX</name>
    <name evidence="3" type="ORF">LXO92_03945</name>
</gene>
<feature type="signal peptide" evidence="2">
    <location>
        <begin position="1"/>
        <end position="22"/>
    </location>
</feature>
<proteinExistence type="predicted"/>
<organism evidence="3 4">
    <name type="scientific">Legionella resiliens</name>
    <dbReference type="NCBI Taxonomy" id="2905958"/>
    <lineage>
        <taxon>Bacteria</taxon>
        <taxon>Pseudomonadati</taxon>
        <taxon>Pseudomonadota</taxon>
        <taxon>Gammaproteobacteria</taxon>
        <taxon>Legionellales</taxon>
        <taxon>Legionellaceae</taxon>
        <taxon>Legionella</taxon>
    </lineage>
</organism>
<protein>
    <submittedName>
        <fullName evidence="3">Type IVB secretion system protein IcmX</fullName>
    </submittedName>
</protein>
<keyword evidence="2" id="KW-0732">Signal</keyword>
<accession>A0ABS8X3Q2</accession>
<feature type="region of interest" description="Disordered" evidence="1">
    <location>
        <begin position="417"/>
        <end position="448"/>
    </location>
</feature>
<keyword evidence="4" id="KW-1185">Reference proteome</keyword>
<dbReference type="RefSeq" id="WP_232890422.1">
    <property type="nucleotide sequence ID" value="NZ_JAJSPM010000003.1"/>
</dbReference>
<evidence type="ECO:0000313" key="4">
    <source>
        <dbReference type="Proteomes" id="UP001320170"/>
    </source>
</evidence>
<name>A0ABS8X3Q2_9GAMM</name>
<evidence type="ECO:0000256" key="1">
    <source>
        <dbReference type="SAM" id="MobiDB-lite"/>
    </source>
</evidence>
<dbReference type="NCBIfam" id="NF038225">
    <property type="entry name" value="IcmX_IVB"/>
    <property type="match status" value="1"/>
</dbReference>
<sequence>MKLASKLMLLNVLYFTAFSVTAQDTTTSTSTSTGTGTGTGTDPSQYYQNQQTEEMKKIVKYFENFGQYLGFQVKKPPTEDNKYFTVTYKLLSLTTSQLSQAYQFYTLLGSIPVNTFAGQGQQGGGGGTTTGNPFAQFLPTDGGNTSQLNPSGTIINPLANLAFPGFASGPSAGSTGVTVNPLIDQPTFQQDPVSQAVLNILATPDYTYCMNPTSSTPEFVSDCKLVYNTLVPLNIVGEIPNAITFFDPAYLQQFLNHLNSNALTAPLMYSTQDLGTGQQKGDIAKNGLPAQNQEQLAANFIRYVSGGVIPIRLPQWSDYDYWYKQTLSSSSSTSGTLTTKQMQAQQTLARYLASLRTYAAQNSVGLSNLYYIMSRRMPQTNPDTASGQATSGSSGPTSQALTEFNMATWRLYNTTSSGDPSATATAAAGGTGGTGEPGNTPWINSLNNAPPATVEKEIAILLAEINYQLYLDRQVHERLLMTNSILLLQSVRTGAPSNEALSPGAQTQQ</sequence>
<feature type="chain" id="PRO_5045719795" evidence="2">
    <location>
        <begin position="23"/>
        <end position="509"/>
    </location>
</feature>